<dbReference type="OrthoDB" id="4770905at2759"/>
<accession>A0A5N5XBE5</accession>
<evidence type="ECO:0000256" key="1">
    <source>
        <dbReference type="SAM" id="MobiDB-lite"/>
    </source>
</evidence>
<proteinExistence type="predicted"/>
<dbReference type="Proteomes" id="UP000326565">
    <property type="component" value="Unassembled WGS sequence"/>
</dbReference>
<evidence type="ECO:0000313" key="2">
    <source>
        <dbReference type="EMBL" id="KAB8078093.1"/>
    </source>
</evidence>
<dbReference type="AlphaFoldDB" id="A0A5N5XBE5"/>
<sequence>MSTAYPEGEVFFVRNSLKAGTYDPNRAAHFYKYFLLEIIVNDLAEFPGGASGTLLVPIRAVYFPVSQQTDEAFPGLCTFLQINFYNQGTRSVWRENYGSFLDHPFSRDSGIGFHHDHTLGINVPEVMALLSIPRQLRATDIWNAKLVVIDRVGSGAETVPTYPPAVIDYVTLVNASHAVQLVWRPVPPPTQSNPFIFNLIKGVLAVSLSVVPAVEPALSAAFAIGFSIISDKDNAKKYLESAAWTGDVIAAVIGSGQNLKKYINPGWSGATLLPPQTARSHDPSADEPEPELTPPVDLSKVPPHPLLLEGLRALLDHEVKNPLVDKDASLPPYNSSLERAVRTGLMSLIDALKIESVLDQQSEAEVEQVELQKVDTREVESTEGKATE</sequence>
<keyword evidence="3" id="KW-1185">Reference proteome</keyword>
<feature type="region of interest" description="Disordered" evidence="1">
    <location>
        <begin position="273"/>
        <end position="300"/>
    </location>
</feature>
<protein>
    <submittedName>
        <fullName evidence="2">Uncharacterized protein</fullName>
    </submittedName>
</protein>
<organism evidence="2 3">
    <name type="scientific">Aspergillus leporis</name>
    <dbReference type="NCBI Taxonomy" id="41062"/>
    <lineage>
        <taxon>Eukaryota</taxon>
        <taxon>Fungi</taxon>
        <taxon>Dikarya</taxon>
        <taxon>Ascomycota</taxon>
        <taxon>Pezizomycotina</taxon>
        <taxon>Eurotiomycetes</taxon>
        <taxon>Eurotiomycetidae</taxon>
        <taxon>Eurotiales</taxon>
        <taxon>Aspergillaceae</taxon>
        <taxon>Aspergillus</taxon>
        <taxon>Aspergillus subgen. Circumdati</taxon>
    </lineage>
</organism>
<name>A0A5N5XBE5_9EURO</name>
<feature type="compositionally biased region" description="Basic and acidic residues" evidence="1">
    <location>
        <begin position="370"/>
        <end position="388"/>
    </location>
</feature>
<feature type="region of interest" description="Disordered" evidence="1">
    <location>
        <begin position="360"/>
        <end position="388"/>
    </location>
</feature>
<evidence type="ECO:0000313" key="3">
    <source>
        <dbReference type="Proteomes" id="UP000326565"/>
    </source>
</evidence>
<dbReference type="EMBL" id="ML732161">
    <property type="protein sequence ID" value="KAB8078093.1"/>
    <property type="molecule type" value="Genomic_DNA"/>
</dbReference>
<reference evidence="2 3" key="1">
    <citation type="submission" date="2019-04" db="EMBL/GenBank/DDBJ databases">
        <title>Friends and foes A comparative genomics study of 23 Aspergillus species from section Flavi.</title>
        <authorList>
            <consortium name="DOE Joint Genome Institute"/>
            <person name="Kjaerbolling I."/>
            <person name="Vesth T."/>
            <person name="Frisvad J.C."/>
            <person name="Nybo J.L."/>
            <person name="Theobald S."/>
            <person name="Kildgaard S."/>
            <person name="Isbrandt T."/>
            <person name="Kuo A."/>
            <person name="Sato A."/>
            <person name="Lyhne E.K."/>
            <person name="Kogle M.E."/>
            <person name="Wiebenga A."/>
            <person name="Kun R.S."/>
            <person name="Lubbers R.J."/>
            <person name="Makela M.R."/>
            <person name="Barry K."/>
            <person name="Chovatia M."/>
            <person name="Clum A."/>
            <person name="Daum C."/>
            <person name="Haridas S."/>
            <person name="He G."/>
            <person name="LaButti K."/>
            <person name="Lipzen A."/>
            <person name="Mondo S."/>
            <person name="Riley R."/>
            <person name="Salamov A."/>
            <person name="Simmons B.A."/>
            <person name="Magnuson J.K."/>
            <person name="Henrissat B."/>
            <person name="Mortensen U.H."/>
            <person name="Larsen T.O."/>
            <person name="Devries R.P."/>
            <person name="Grigoriev I.V."/>
            <person name="Machida M."/>
            <person name="Baker S.E."/>
            <person name="Andersen M.R."/>
        </authorList>
    </citation>
    <scope>NUCLEOTIDE SEQUENCE [LARGE SCALE GENOMIC DNA]</scope>
    <source>
        <strain evidence="2 3">CBS 151.66</strain>
    </source>
</reference>
<gene>
    <name evidence="2" type="ORF">BDV29DRAFT_153017</name>
</gene>